<evidence type="ECO:0000256" key="3">
    <source>
        <dbReference type="ARBA" id="ARBA00023082"/>
    </source>
</evidence>
<dbReference type="GO" id="GO:0006352">
    <property type="term" value="P:DNA-templated transcription initiation"/>
    <property type="evidence" value="ECO:0007669"/>
    <property type="project" value="InterPro"/>
</dbReference>
<dbReference type="CDD" id="cd06171">
    <property type="entry name" value="Sigma70_r4"/>
    <property type="match status" value="1"/>
</dbReference>
<name>A0A7W3YEP4_9GAMM</name>
<dbReference type="InterPro" id="IPR036388">
    <property type="entry name" value="WH-like_DNA-bd_sf"/>
</dbReference>
<comment type="caution">
    <text evidence="10">The sequence shown here is derived from an EMBL/GenBank/DDBJ whole genome shotgun (WGS) entry which is preliminary data.</text>
</comment>
<dbReference type="Gene3D" id="1.10.10.10">
    <property type="entry name" value="Winged helix-like DNA-binding domain superfamily/Winged helix DNA-binding domain"/>
    <property type="match status" value="1"/>
</dbReference>
<dbReference type="EMBL" id="JACHTE010000005">
    <property type="protein sequence ID" value="MBB1088411.1"/>
    <property type="molecule type" value="Genomic_DNA"/>
</dbReference>
<keyword evidence="11" id="KW-1185">Reference proteome</keyword>
<dbReference type="InterPro" id="IPR013324">
    <property type="entry name" value="RNA_pol_sigma_r3/r4-like"/>
</dbReference>
<dbReference type="PROSITE" id="PS01063">
    <property type="entry name" value="SIGMA70_ECF"/>
    <property type="match status" value="1"/>
</dbReference>
<evidence type="ECO:0000256" key="1">
    <source>
        <dbReference type="ARBA" id="ARBA00010641"/>
    </source>
</evidence>
<gene>
    <name evidence="10" type="ORF">H4F99_07900</name>
</gene>
<evidence type="ECO:0000256" key="6">
    <source>
        <dbReference type="RuleBase" id="RU000716"/>
    </source>
</evidence>
<keyword evidence="4 6" id="KW-0238">DNA-binding</keyword>
<evidence type="ECO:0000313" key="10">
    <source>
        <dbReference type="EMBL" id="MBB1088411.1"/>
    </source>
</evidence>
<sequence length="210" mass="23094">MAIDSATRKVTPLRASPRVSSRQSTDASDALQWSALIARVADHGDTDAFMQIHDHFAPRLKRYLLGLGVSAVEADDLVQEAMLRAWRRAGTFDPARASVTTWLFRITRNLYIDGRRRGGHWTAVDDGDDWMALHAEDEGAVSPDAFTDHVGLDRAIGALPGVQARLIRMSYLEAKSHSEIAAELDMPLGSVKSTLRRAFMKLKASLGEAP</sequence>
<dbReference type="Gene3D" id="1.10.1740.10">
    <property type="match status" value="1"/>
</dbReference>
<dbReference type="GO" id="GO:0003677">
    <property type="term" value="F:DNA binding"/>
    <property type="evidence" value="ECO:0007669"/>
    <property type="project" value="UniProtKB-KW"/>
</dbReference>
<feature type="region of interest" description="Disordered" evidence="7">
    <location>
        <begin position="1"/>
        <end position="23"/>
    </location>
</feature>
<dbReference type="SUPFAM" id="SSF88659">
    <property type="entry name" value="Sigma3 and sigma4 domains of RNA polymerase sigma factors"/>
    <property type="match status" value="1"/>
</dbReference>
<dbReference type="PANTHER" id="PTHR43133:SF62">
    <property type="entry name" value="RNA POLYMERASE SIGMA FACTOR SIGZ"/>
    <property type="match status" value="1"/>
</dbReference>
<keyword evidence="3 6" id="KW-0731">Sigma factor</keyword>
<comment type="similarity">
    <text evidence="1 6">Belongs to the sigma-70 factor family. ECF subfamily.</text>
</comment>
<dbReference type="InterPro" id="IPR000838">
    <property type="entry name" value="RNA_pol_sigma70_ECF_CS"/>
</dbReference>
<feature type="domain" description="RNA polymerase sigma-70 region 2" evidence="8">
    <location>
        <begin position="54"/>
        <end position="118"/>
    </location>
</feature>
<organism evidence="10 11">
    <name type="scientific">Marilutibacter penaei</name>
    <dbReference type="NCBI Taxonomy" id="2759900"/>
    <lineage>
        <taxon>Bacteria</taxon>
        <taxon>Pseudomonadati</taxon>
        <taxon>Pseudomonadota</taxon>
        <taxon>Gammaproteobacteria</taxon>
        <taxon>Lysobacterales</taxon>
        <taxon>Lysobacteraceae</taxon>
        <taxon>Marilutibacter</taxon>
    </lineage>
</organism>
<dbReference type="Pfam" id="PF04542">
    <property type="entry name" value="Sigma70_r2"/>
    <property type="match status" value="1"/>
</dbReference>
<accession>A0A7W3YEP4</accession>
<dbReference type="AlphaFoldDB" id="A0A7W3YEP4"/>
<feature type="domain" description="RNA polymerase sigma factor 70 region 4 type 2" evidence="9">
    <location>
        <begin position="152"/>
        <end position="202"/>
    </location>
</feature>
<evidence type="ECO:0000313" key="11">
    <source>
        <dbReference type="Proteomes" id="UP000552587"/>
    </source>
</evidence>
<evidence type="ECO:0000256" key="2">
    <source>
        <dbReference type="ARBA" id="ARBA00023015"/>
    </source>
</evidence>
<dbReference type="Pfam" id="PF08281">
    <property type="entry name" value="Sigma70_r4_2"/>
    <property type="match status" value="1"/>
</dbReference>
<dbReference type="NCBIfam" id="TIGR02937">
    <property type="entry name" value="sigma70-ECF"/>
    <property type="match status" value="1"/>
</dbReference>
<dbReference type="SUPFAM" id="SSF88946">
    <property type="entry name" value="Sigma2 domain of RNA polymerase sigma factors"/>
    <property type="match status" value="1"/>
</dbReference>
<evidence type="ECO:0000259" key="9">
    <source>
        <dbReference type="Pfam" id="PF08281"/>
    </source>
</evidence>
<dbReference type="Proteomes" id="UP000552587">
    <property type="component" value="Unassembled WGS sequence"/>
</dbReference>
<evidence type="ECO:0000256" key="4">
    <source>
        <dbReference type="ARBA" id="ARBA00023125"/>
    </source>
</evidence>
<dbReference type="InterPro" id="IPR039425">
    <property type="entry name" value="RNA_pol_sigma-70-like"/>
</dbReference>
<evidence type="ECO:0000256" key="5">
    <source>
        <dbReference type="ARBA" id="ARBA00023163"/>
    </source>
</evidence>
<dbReference type="InterPro" id="IPR007627">
    <property type="entry name" value="RNA_pol_sigma70_r2"/>
</dbReference>
<reference evidence="10 11" key="1">
    <citation type="submission" date="2020-07" db="EMBL/GenBank/DDBJ databases">
        <authorList>
            <person name="Xu S."/>
            <person name="Li A."/>
        </authorList>
    </citation>
    <scope>NUCLEOTIDE SEQUENCE [LARGE SCALE GENOMIC DNA]</scope>
    <source>
        <strain evidence="10 11">SG-8</strain>
    </source>
</reference>
<proteinExistence type="inferred from homology"/>
<keyword evidence="5 6" id="KW-0804">Transcription</keyword>
<dbReference type="InterPro" id="IPR014284">
    <property type="entry name" value="RNA_pol_sigma-70_dom"/>
</dbReference>
<evidence type="ECO:0000256" key="7">
    <source>
        <dbReference type="SAM" id="MobiDB-lite"/>
    </source>
</evidence>
<keyword evidence="2 6" id="KW-0805">Transcription regulation</keyword>
<dbReference type="PANTHER" id="PTHR43133">
    <property type="entry name" value="RNA POLYMERASE ECF-TYPE SIGMA FACTO"/>
    <property type="match status" value="1"/>
</dbReference>
<dbReference type="GO" id="GO:0016987">
    <property type="term" value="F:sigma factor activity"/>
    <property type="evidence" value="ECO:0007669"/>
    <property type="project" value="UniProtKB-KW"/>
</dbReference>
<dbReference type="InterPro" id="IPR013325">
    <property type="entry name" value="RNA_pol_sigma_r2"/>
</dbReference>
<protein>
    <recommendedName>
        <fullName evidence="6">RNA polymerase sigma factor</fullName>
    </recommendedName>
</protein>
<dbReference type="InterPro" id="IPR013249">
    <property type="entry name" value="RNA_pol_sigma70_r4_t2"/>
</dbReference>
<evidence type="ECO:0000259" key="8">
    <source>
        <dbReference type="Pfam" id="PF04542"/>
    </source>
</evidence>